<dbReference type="Proteomes" id="UP000033710">
    <property type="component" value="Unassembled WGS sequence"/>
</dbReference>
<proteinExistence type="predicted"/>
<dbReference type="KEGG" id="ssck:SPSK_06776"/>
<comment type="caution">
    <text evidence="2">The sequence shown here is derived from an EMBL/GenBank/DDBJ whole genome shotgun (WGS) entry which is preliminary data.</text>
</comment>
<dbReference type="GeneID" id="27668749"/>
<evidence type="ECO:0000313" key="2">
    <source>
        <dbReference type="EMBL" id="KJR89964.1"/>
    </source>
</evidence>
<dbReference type="AlphaFoldDB" id="A0A0F2MLQ1"/>
<evidence type="ECO:0000313" key="3">
    <source>
        <dbReference type="Proteomes" id="UP000033710"/>
    </source>
</evidence>
<feature type="region of interest" description="Disordered" evidence="1">
    <location>
        <begin position="1"/>
        <end position="44"/>
    </location>
</feature>
<reference evidence="2 3" key="1">
    <citation type="journal article" date="2014" name="BMC Genomics">
        <title>Comparative genomics of the major fungal agents of human and animal Sporotrichosis: Sporothrix schenckii and Sporothrix brasiliensis.</title>
        <authorList>
            <person name="Teixeira M.M."/>
            <person name="de Almeida L.G."/>
            <person name="Kubitschek-Barreira P."/>
            <person name="Alves F.L."/>
            <person name="Kioshima E.S."/>
            <person name="Abadio A.K."/>
            <person name="Fernandes L."/>
            <person name="Derengowski L.S."/>
            <person name="Ferreira K.S."/>
            <person name="Souza R.C."/>
            <person name="Ruiz J.C."/>
            <person name="de Andrade N.C."/>
            <person name="Paes H.C."/>
            <person name="Nicola A.M."/>
            <person name="Albuquerque P."/>
            <person name="Gerber A.L."/>
            <person name="Martins V.P."/>
            <person name="Peconick L.D."/>
            <person name="Neto A.V."/>
            <person name="Chaucanez C.B."/>
            <person name="Silva P.A."/>
            <person name="Cunha O.L."/>
            <person name="de Oliveira F.F."/>
            <person name="dos Santos T.C."/>
            <person name="Barros A.L."/>
            <person name="Soares M.A."/>
            <person name="de Oliveira L.M."/>
            <person name="Marini M.M."/>
            <person name="Villalobos-Duno H."/>
            <person name="Cunha M.M."/>
            <person name="de Hoog S."/>
            <person name="da Silveira J.F."/>
            <person name="Henrissat B."/>
            <person name="Nino-Vega G.A."/>
            <person name="Cisalpino P.S."/>
            <person name="Mora-Montes H.M."/>
            <person name="Almeida S.R."/>
            <person name="Stajich J.E."/>
            <person name="Lopes-Bezerra L.M."/>
            <person name="Vasconcelos A.T."/>
            <person name="Felipe M.S."/>
        </authorList>
    </citation>
    <scope>NUCLEOTIDE SEQUENCE [LARGE SCALE GENOMIC DNA]</scope>
    <source>
        <strain evidence="2 3">1099-18</strain>
    </source>
</reference>
<evidence type="ECO:0000256" key="1">
    <source>
        <dbReference type="SAM" id="MobiDB-lite"/>
    </source>
</evidence>
<gene>
    <name evidence="2" type="ORF">SPSK_06776</name>
</gene>
<dbReference type="RefSeq" id="XP_016592640.1">
    <property type="nucleotide sequence ID" value="XM_016733472.1"/>
</dbReference>
<feature type="compositionally biased region" description="Pro residues" evidence="1">
    <location>
        <begin position="1"/>
        <end position="11"/>
    </location>
</feature>
<sequence>MTIESKPPPARRPMQMEAAADSTKTVAQQPPMEPRPAATVDASQASLRGGNLSLGCHCCHGSCSFYKSCC</sequence>
<accession>A0A0F2MLQ1</accession>
<reference evidence="2 3" key="2">
    <citation type="journal article" date="2015" name="Eukaryot. Cell">
        <title>Asexual propagation of a virulent clone complex in a human and feline outbreak of sporotrichosis.</title>
        <authorList>
            <person name="Teixeira Mde M."/>
            <person name="Rodrigues A.M."/>
            <person name="Tsui C.K."/>
            <person name="de Almeida L.G."/>
            <person name="Van Diepeningen A.D."/>
            <person name="van den Ende B.G."/>
            <person name="Fernandes G.F."/>
            <person name="Kano R."/>
            <person name="Hamelin R.C."/>
            <person name="Lopes-Bezerra L.M."/>
            <person name="Vasconcelos A.T."/>
            <person name="de Hoog S."/>
            <person name="de Camargo Z.P."/>
            <person name="Felipe M.S."/>
        </authorList>
    </citation>
    <scope>NUCLEOTIDE SEQUENCE [LARGE SCALE GENOMIC DNA]</scope>
    <source>
        <strain evidence="2 3">1099-18</strain>
    </source>
</reference>
<name>A0A0F2MLQ1_SPOSC</name>
<organism evidence="2 3">
    <name type="scientific">Sporothrix schenckii 1099-18</name>
    <dbReference type="NCBI Taxonomy" id="1397361"/>
    <lineage>
        <taxon>Eukaryota</taxon>
        <taxon>Fungi</taxon>
        <taxon>Dikarya</taxon>
        <taxon>Ascomycota</taxon>
        <taxon>Pezizomycotina</taxon>
        <taxon>Sordariomycetes</taxon>
        <taxon>Sordariomycetidae</taxon>
        <taxon>Ophiostomatales</taxon>
        <taxon>Ophiostomataceae</taxon>
        <taxon>Sporothrix</taxon>
    </lineage>
</organism>
<dbReference type="VEuPathDB" id="FungiDB:SPSK_06776"/>
<protein>
    <submittedName>
        <fullName evidence="2">Uncharacterized protein</fullName>
    </submittedName>
</protein>
<dbReference type="OrthoDB" id="10671703at2759"/>
<dbReference type="EMBL" id="AXCR01000001">
    <property type="protein sequence ID" value="KJR89964.1"/>
    <property type="molecule type" value="Genomic_DNA"/>
</dbReference>